<sequence>MAYPGAKEGNQGAKTPGEMRMSESKDEYLLWPGVFDEALARVQPAPSYMEWVQQVRQIACWANILRLGDAQAICERWSASGVNAATADAGLIRSALRPQSLEKLSPFAMAGAFLAASGVTAEIRAGRFGSYQPTAADLAKREAQRREMEEAHRVALEATNKERQKAAMQANQIYNKASLDPALSPYWQAKCSAAALPLPLPDDVKAANWRTFEKGASAQGIYWNHSLIIPLYCITEELKLGMRTIEIICGRPNPETELSFMGAKRGLKGAQRGGCFYPLDIDKARHGSPLVICEGFSSGMALSAAMGHALPVFCAMSCNNFAAVIDELRIVYQDCPIYIVGDVGVGEEIAQGIAEANTSRRPPVYAVPLSRVLFEDGNDPFDLLARHGVDNSRALLRSLFREARQGRDGTLSGPSSSDAQY</sequence>
<protein>
    <submittedName>
        <fullName evidence="2">Uncharacterized protein</fullName>
    </submittedName>
</protein>
<evidence type="ECO:0000313" key="2">
    <source>
        <dbReference type="EMBL" id="ACI63031.1"/>
    </source>
</evidence>
<geneLocation type="plasmid" evidence="2">
    <name>12</name>
</geneLocation>
<name>B6UYQ7_KLEPN</name>
<dbReference type="CDD" id="cd00188">
    <property type="entry name" value="TOPRIM"/>
    <property type="match status" value="1"/>
</dbReference>
<dbReference type="EMBL" id="FJ223605">
    <property type="protein sequence ID" value="ACI63031.1"/>
    <property type="molecule type" value="Genomic_DNA"/>
</dbReference>
<organism evidence="2">
    <name type="scientific">Klebsiella pneumoniae</name>
    <dbReference type="NCBI Taxonomy" id="573"/>
    <lineage>
        <taxon>Bacteria</taxon>
        <taxon>Pseudomonadati</taxon>
        <taxon>Pseudomonadota</taxon>
        <taxon>Gammaproteobacteria</taxon>
        <taxon>Enterobacterales</taxon>
        <taxon>Enterobacteriaceae</taxon>
        <taxon>Klebsiella/Raoultella group</taxon>
        <taxon>Klebsiella</taxon>
        <taxon>Klebsiella pneumoniae complex</taxon>
    </lineage>
</organism>
<dbReference type="AlphaFoldDB" id="B6UYQ7"/>
<keyword evidence="2" id="KW-0614">Plasmid</keyword>
<accession>B6UYQ7</accession>
<evidence type="ECO:0000256" key="1">
    <source>
        <dbReference type="SAM" id="MobiDB-lite"/>
    </source>
</evidence>
<reference evidence="2" key="1">
    <citation type="journal article" date="2009" name="Antimicrob. Agents Chemother.">
        <title>Genetic organization of transposase regions surrounding blaKPC carbapenemase genes on plasmids from Klebsiella strains isolated in a New York City hospital.</title>
        <authorList>
            <person name="Gootz T.D."/>
            <person name="Lescoe M.K."/>
            <person name="Dib-Hajj F."/>
            <person name="Dougherty B.A."/>
            <person name="He W."/>
            <person name="Della-Latta P."/>
            <person name="Huard R.C."/>
        </authorList>
    </citation>
    <scope>NUCLEOTIDE SEQUENCE</scope>
    <source>
        <strain evidence="2">12</strain>
        <plasmid evidence="2">12</plasmid>
    </source>
</reference>
<proteinExistence type="predicted"/>
<feature type="region of interest" description="Disordered" evidence="1">
    <location>
        <begin position="1"/>
        <end position="21"/>
    </location>
</feature>